<comment type="caution">
    <text evidence="1">The sequence shown here is derived from an EMBL/GenBank/DDBJ whole genome shotgun (WGS) entry which is preliminary data.</text>
</comment>
<dbReference type="EMBL" id="RAWE01000102">
    <property type="protein sequence ID" value="RKG99981.1"/>
    <property type="molecule type" value="Genomic_DNA"/>
</dbReference>
<gene>
    <name evidence="1" type="ORF">D7X32_24885</name>
</gene>
<name>A0A3A8KC29_9BACT</name>
<organism evidence="1 2">
    <name type="scientific">Corallococcus carmarthensis</name>
    <dbReference type="NCBI Taxonomy" id="2316728"/>
    <lineage>
        <taxon>Bacteria</taxon>
        <taxon>Pseudomonadati</taxon>
        <taxon>Myxococcota</taxon>
        <taxon>Myxococcia</taxon>
        <taxon>Myxococcales</taxon>
        <taxon>Cystobacterineae</taxon>
        <taxon>Myxococcaceae</taxon>
        <taxon>Corallococcus</taxon>
    </lineage>
</organism>
<dbReference type="Proteomes" id="UP000268313">
    <property type="component" value="Unassembled WGS sequence"/>
</dbReference>
<accession>A0A3A8KC29</accession>
<dbReference type="AlphaFoldDB" id="A0A3A8KC29"/>
<sequence>MSLSEKLLGFVQLLRSRLQQQLRLSERPSCFLQRGPLHRESLLKIRTGALFNLGPNLRAERVERRLDSRMLTQRLHEFASAAHDHVGVLE</sequence>
<reference evidence="2" key="1">
    <citation type="submission" date="2018-09" db="EMBL/GenBank/DDBJ databases">
        <authorList>
            <person name="Livingstone P.G."/>
            <person name="Whitworth D.E."/>
        </authorList>
    </citation>
    <scope>NUCLEOTIDE SEQUENCE [LARGE SCALE GENOMIC DNA]</scope>
    <source>
        <strain evidence="2">CA043D</strain>
    </source>
</reference>
<keyword evidence="2" id="KW-1185">Reference proteome</keyword>
<proteinExistence type="predicted"/>
<evidence type="ECO:0000313" key="1">
    <source>
        <dbReference type="EMBL" id="RKG99981.1"/>
    </source>
</evidence>
<evidence type="ECO:0000313" key="2">
    <source>
        <dbReference type="Proteomes" id="UP000268313"/>
    </source>
</evidence>
<protein>
    <submittedName>
        <fullName evidence="1">Uncharacterized protein</fullName>
    </submittedName>
</protein>